<evidence type="ECO:0000259" key="1">
    <source>
        <dbReference type="Pfam" id="PF14534"/>
    </source>
</evidence>
<dbReference type="SUPFAM" id="SSF54427">
    <property type="entry name" value="NTF2-like"/>
    <property type="match status" value="1"/>
</dbReference>
<dbReference type="Gene3D" id="3.10.450.50">
    <property type="match status" value="1"/>
</dbReference>
<dbReference type="Pfam" id="PF14534">
    <property type="entry name" value="DUF4440"/>
    <property type="match status" value="1"/>
</dbReference>
<evidence type="ECO:0000313" key="2">
    <source>
        <dbReference type="EMBL" id="ABJ82787.1"/>
    </source>
</evidence>
<dbReference type="InterPro" id="IPR032710">
    <property type="entry name" value="NTF2-like_dom_sf"/>
</dbReference>
<dbReference type="KEGG" id="sus:Acid_1797"/>
<dbReference type="InterPro" id="IPR027843">
    <property type="entry name" value="DUF4440"/>
</dbReference>
<protein>
    <recommendedName>
        <fullName evidence="1">DUF4440 domain-containing protein</fullName>
    </recommendedName>
</protein>
<organism evidence="2">
    <name type="scientific">Solibacter usitatus (strain Ellin6076)</name>
    <dbReference type="NCBI Taxonomy" id="234267"/>
    <lineage>
        <taxon>Bacteria</taxon>
        <taxon>Pseudomonadati</taxon>
        <taxon>Acidobacteriota</taxon>
        <taxon>Terriglobia</taxon>
        <taxon>Bryobacterales</taxon>
        <taxon>Solibacteraceae</taxon>
        <taxon>Candidatus Solibacter</taxon>
    </lineage>
</organism>
<name>Q027M0_SOLUE</name>
<dbReference type="AlphaFoldDB" id="Q027M0"/>
<dbReference type="STRING" id="234267.Acid_1797"/>
<accession>Q027M0</accession>
<dbReference type="OrthoDB" id="7201546at2"/>
<feature type="domain" description="DUF4440" evidence="1">
    <location>
        <begin position="26"/>
        <end position="129"/>
    </location>
</feature>
<reference evidence="2" key="1">
    <citation type="submission" date="2006-10" db="EMBL/GenBank/DDBJ databases">
        <title>Complete sequence of Solibacter usitatus Ellin6076.</title>
        <authorList>
            <consortium name="US DOE Joint Genome Institute"/>
            <person name="Copeland A."/>
            <person name="Lucas S."/>
            <person name="Lapidus A."/>
            <person name="Barry K."/>
            <person name="Detter J.C."/>
            <person name="Glavina del Rio T."/>
            <person name="Hammon N."/>
            <person name="Israni S."/>
            <person name="Dalin E."/>
            <person name="Tice H."/>
            <person name="Pitluck S."/>
            <person name="Thompson L.S."/>
            <person name="Brettin T."/>
            <person name="Bruce D."/>
            <person name="Han C."/>
            <person name="Tapia R."/>
            <person name="Gilna P."/>
            <person name="Schmutz J."/>
            <person name="Larimer F."/>
            <person name="Land M."/>
            <person name="Hauser L."/>
            <person name="Kyrpides N."/>
            <person name="Mikhailova N."/>
            <person name="Janssen P.H."/>
            <person name="Kuske C.R."/>
            <person name="Richardson P."/>
        </authorList>
    </citation>
    <scope>NUCLEOTIDE SEQUENCE</scope>
    <source>
        <strain evidence="2">Ellin6076</strain>
    </source>
</reference>
<proteinExistence type="predicted"/>
<dbReference type="eggNOG" id="COG4319">
    <property type="taxonomic scope" value="Bacteria"/>
</dbReference>
<dbReference type="HOGENOM" id="CLU_1765835_0_0_0"/>
<dbReference type="EMBL" id="CP000473">
    <property type="protein sequence ID" value="ABJ82787.1"/>
    <property type="molecule type" value="Genomic_DNA"/>
</dbReference>
<dbReference type="InParanoid" id="Q027M0"/>
<sequence precursor="true">MRRYFVCALFVSVAYAQTNADLQEQVRKTEIAFAKTMADRDHAAFTTFLADETVFFGAKVLRGAKAVADQWKSFYQAPRAPFSWTPDAVEVLDSGTLALSSGPVFDPDGKRIGTFNSVWRLQPDGKWRIVFDKGCPPCDCTAPPVKR</sequence>
<gene>
    <name evidence="2" type="ordered locus">Acid_1797</name>
</gene>